<keyword evidence="1" id="KW-0812">Transmembrane</keyword>
<dbReference type="Gene3D" id="2.120.10.30">
    <property type="entry name" value="TolB, C-terminal domain"/>
    <property type="match status" value="2"/>
</dbReference>
<dbReference type="Pfam" id="PF08309">
    <property type="entry name" value="LVIVD"/>
    <property type="match status" value="1"/>
</dbReference>
<dbReference type="GO" id="GO:0000209">
    <property type="term" value="P:protein polyubiquitination"/>
    <property type="evidence" value="ECO:0007669"/>
    <property type="project" value="TreeGrafter"/>
</dbReference>
<gene>
    <name evidence="2" type="ORF">EV215_0816</name>
</gene>
<dbReference type="PANTHER" id="PTHR24104">
    <property type="entry name" value="E3 UBIQUITIN-PROTEIN LIGASE NHLRC1-RELATED"/>
    <property type="match status" value="1"/>
</dbReference>
<protein>
    <submittedName>
        <fullName evidence="2">LVIVD repeat-containing protein</fullName>
    </submittedName>
</protein>
<evidence type="ECO:0000313" key="2">
    <source>
        <dbReference type="EMBL" id="TDT71441.1"/>
    </source>
</evidence>
<dbReference type="RefSeq" id="WP_134112710.1">
    <property type="nucleotide sequence ID" value="NZ_SOBG01000003.1"/>
</dbReference>
<dbReference type="GO" id="GO:0061630">
    <property type="term" value="F:ubiquitin protein ligase activity"/>
    <property type="evidence" value="ECO:0007669"/>
    <property type="project" value="TreeGrafter"/>
</dbReference>
<dbReference type="GO" id="GO:0043161">
    <property type="term" value="P:proteasome-mediated ubiquitin-dependent protein catabolic process"/>
    <property type="evidence" value="ECO:0007669"/>
    <property type="project" value="TreeGrafter"/>
</dbReference>
<dbReference type="InterPro" id="IPR013211">
    <property type="entry name" value="LVIVD"/>
</dbReference>
<accession>A0AA46DZ45</accession>
<sequence>MKKIYIFMSIFFLITTISFGKSRYQFFKSKVMPKSVAVSNSGEIFIVDSIADQIMKYSKKGRYIKSYYYDDLKTISDIFYYKGKLYILSLKEQIYVIDTNGNLLEKHQYNKGKLLGEFNKPTSIYVDDEYITIADSGNNRIQLLTTDFKIVRDFGYKGLFYTAFSDISSVSRINDYFLVADKDTGEIKVFDKSGLYERNIQDEKGNDVRAFIAPNDIFVYKNYIYIVDSGSSKISVYNKDFKLLYKFGSKGTGKTEFGSIKSIWVNDKYFYIADTTNSVVKVFNTKDLKYRFSLGVNKVLMYIILMLAFIAPVALGIEILILKKHRKGDIID</sequence>
<keyword evidence="1" id="KW-0472">Membrane</keyword>
<evidence type="ECO:0000256" key="1">
    <source>
        <dbReference type="SAM" id="Phobius"/>
    </source>
</evidence>
<feature type="transmembrane region" description="Helical" evidence="1">
    <location>
        <begin position="299"/>
        <end position="322"/>
    </location>
</feature>
<dbReference type="CDD" id="cd05819">
    <property type="entry name" value="NHL"/>
    <property type="match status" value="1"/>
</dbReference>
<keyword evidence="3" id="KW-1185">Reference proteome</keyword>
<dbReference type="SUPFAM" id="SSF101898">
    <property type="entry name" value="NHL repeat"/>
    <property type="match status" value="1"/>
</dbReference>
<proteinExistence type="predicted"/>
<dbReference type="PANTHER" id="PTHR24104:SF25">
    <property type="entry name" value="PROTEIN LIN-41"/>
    <property type="match status" value="1"/>
</dbReference>
<reference evidence="2 3" key="1">
    <citation type="submission" date="2019-03" db="EMBL/GenBank/DDBJ databases">
        <title>Genomic Encyclopedia of Type Strains, Phase IV (KMG-IV): sequencing the most valuable type-strain genomes for metagenomic binning, comparative biology and taxonomic classification.</title>
        <authorList>
            <person name="Goeker M."/>
        </authorList>
    </citation>
    <scope>NUCLEOTIDE SEQUENCE [LARGE SCALE GENOMIC DNA]</scope>
    <source>
        <strain evidence="2 3">DSM 100055</strain>
    </source>
</reference>
<keyword evidence="1" id="KW-1133">Transmembrane helix</keyword>
<dbReference type="InterPro" id="IPR011042">
    <property type="entry name" value="6-blade_b-propeller_TolB-like"/>
</dbReference>
<dbReference type="AlphaFoldDB" id="A0AA46DZ45"/>
<name>A0AA46DZ45_9FUSO</name>
<dbReference type="EMBL" id="SOBG01000003">
    <property type="protein sequence ID" value="TDT71441.1"/>
    <property type="molecule type" value="Genomic_DNA"/>
</dbReference>
<comment type="caution">
    <text evidence="2">The sequence shown here is derived from an EMBL/GenBank/DDBJ whole genome shotgun (WGS) entry which is preliminary data.</text>
</comment>
<dbReference type="InterPro" id="IPR050952">
    <property type="entry name" value="TRIM-NHL_E3_ligases"/>
</dbReference>
<dbReference type="Proteomes" id="UP000294678">
    <property type="component" value="Unassembled WGS sequence"/>
</dbReference>
<dbReference type="Pfam" id="PF17170">
    <property type="entry name" value="DUF5128"/>
    <property type="match status" value="1"/>
</dbReference>
<dbReference type="GO" id="GO:0008270">
    <property type="term" value="F:zinc ion binding"/>
    <property type="evidence" value="ECO:0007669"/>
    <property type="project" value="UniProtKB-KW"/>
</dbReference>
<organism evidence="2 3">
    <name type="scientific">Hypnocyclicus thermotrophus</name>
    <dbReference type="NCBI Taxonomy" id="1627895"/>
    <lineage>
        <taxon>Bacteria</taxon>
        <taxon>Fusobacteriati</taxon>
        <taxon>Fusobacteriota</taxon>
        <taxon>Fusobacteriia</taxon>
        <taxon>Fusobacteriales</taxon>
        <taxon>Fusobacteriaceae</taxon>
        <taxon>Hypnocyclicus</taxon>
    </lineage>
</organism>
<evidence type="ECO:0000313" key="3">
    <source>
        <dbReference type="Proteomes" id="UP000294678"/>
    </source>
</evidence>